<name>A0A4R8UY27_9MICO</name>
<dbReference type="AlphaFoldDB" id="A0A4R8UY27"/>
<keyword evidence="5" id="KW-1185">Reference proteome</keyword>
<evidence type="ECO:0000259" key="1">
    <source>
        <dbReference type="Pfam" id="PF01636"/>
    </source>
</evidence>
<feature type="domain" description="Aminoglycoside phosphotransferase" evidence="1">
    <location>
        <begin position="47"/>
        <end position="130"/>
    </location>
</feature>
<dbReference type="STRING" id="1424659.SAMN05216368_103126"/>
<dbReference type="Pfam" id="PF01636">
    <property type="entry name" value="APH"/>
    <property type="match status" value="1"/>
</dbReference>
<organism evidence="2 4">
    <name type="scientific">Cryobacterium flavum</name>
    <dbReference type="NCBI Taxonomy" id="1424659"/>
    <lineage>
        <taxon>Bacteria</taxon>
        <taxon>Bacillati</taxon>
        <taxon>Actinomycetota</taxon>
        <taxon>Actinomycetes</taxon>
        <taxon>Micrococcales</taxon>
        <taxon>Microbacteriaceae</taxon>
        <taxon>Cryobacterium</taxon>
    </lineage>
</organism>
<evidence type="ECO:0000313" key="4">
    <source>
        <dbReference type="Proteomes" id="UP000199639"/>
    </source>
</evidence>
<evidence type="ECO:0000313" key="5">
    <source>
        <dbReference type="Proteomes" id="UP000298252"/>
    </source>
</evidence>
<reference evidence="2 4" key="1">
    <citation type="submission" date="2016-10" db="EMBL/GenBank/DDBJ databases">
        <authorList>
            <person name="Varghese N."/>
            <person name="Submissions S."/>
        </authorList>
    </citation>
    <scope>NUCLEOTIDE SEQUENCE [LARGE SCALE GENOMIC DNA]</scope>
    <source>
        <strain evidence="2 4">CGMCC 1.11215</strain>
    </source>
</reference>
<gene>
    <name evidence="3" type="ORF">E3O21_18865</name>
    <name evidence="2" type="ORF">SAMN05216368_103126</name>
</gene>
<evidence type="ECO:0000313" key="2">
    <source>
        <dbReference type="EMBL" id="SDM98155.1"/>
    </source>
</evidence>
<reference evidence="3 5" key="2">
    <citation type="submission" date="2019-03" db="EMBL/GenBank/DDBJ databases">
        <title>Genomics of glacier-inhabiting Cryobacterium strains.</title>
        <authorList>
            <person name="Liu Q."/>
            <person name="Xin Y.-H."/>
        </authorList>
    </citation>
    <scope>NUCLEOTIDE SEQUENCE [LARGE SCALE GENOMIC DNA]</scope>
    <source>
        <strain evidence="3 5">Hh8</strain>
    </source>
</reference>
<dbReference type="EMBL" id="FNIB01000003">
    <property type="protein sequence ID" value="SDM98155.1"/>
    <property type="molecule type" value="Genomic_DNA"/>
</dbReference>
<proteinExistence type="predicted"/>
<evidence type="ECO:0000313" key="3">
    <source>
        <dbReference type="EMBL" id="TFB73124.1"/>
    </source>
</evidence>
<accession>A0A4R8UY27</accession>
<dbReference type="RefSeq" id="WP_092339623.1">
    <property type="nucleotide sequence ID" value="NZ_FNIB01000003.1"/>
</dbReference>
<protein>
    <submittedName>
        <fullName evidence="2">Phosphotransferase enzyme family protein</fullName>
    </submittedName>
</protein>
<dbReference type="Gene3D" id="3.90.1200.10">
    <property type="match status" value="1"/>
</dbReference>
<dbReference type="EMBL" id="SOFD01000041">
    <property type="protein sequence ID" value="TFB73124.1"/>
    <property type="molecule type" value="Genomic_DNA"/>
</dbReference>
<dbReference type="Proteomes" id="UP000298252">
    <property type="component" value="Unassembled WGS sequence"/>
</dbReference>
<dbReference type="InterPro" id="IPR002575">
    <property type="entry name" value="Aminoglycoside_PTrfase"/>
</dbReference>
<dbReference type="InterPro" id="IPR011009">
    <property type="entry name" value="Kinase-like_dom_sf"/>
</dbReference>
<dbReference type="Proteomes" id="UP000199639">
    <property type="component" value="Unassembled WGS sequence"/>
</dbReference>
<keyword evidence="2" id="KW-0808">Transferase</keyword>
<dbReference type="SUPFAM" id="SSF56112">
    <property type="entry name" value="Protein kinase-like (PK-like)"/>
    <property type="match status" value="1"/>
</dbReference>
<sequence>MLSYLPGTVGNYPLPGWMWSPTILHEAGSLLRRIHGADVPLAHLAATWQLPAHEPIEAACLNDVAPYNMVFQDGHLTGLIDVDMASPGPRIWNLAYLAYRLVPLGEYADRDVPGEDARPGRLDALIRSYGYDFDQDRDALLAQDATRQLDSMAVRLHLDDESDYGRLRGSSSLAKKDAAALRMSFVSRRSRFSRLRRLISSSSSLVGPVRSPALACAWDDPLSERLGADVELGARSRHAAHIDG</sequence>
<dbReference type="GO" id="GO:0016740">
    <property type="term" value="F:transferase activity"/>
    <property type="evidence" value="ECO:0007669"/>
    <property type="project" value="UniProtKB-KW"/>
</dbReference>